<dbReference type="AlphaFoldDB" id="A0A250WPZ3"/>
<feature type="domain" description="NAD(P)-binding" evidence="1">
    <location>
        <begin position="63"/>
        <end position="196"/>
    </location>
</feature>
<keyword evidence="3" id="KW-1185">Reference proteome</keyword>
<dbReference type="SUPFAM" id="SSF51735">
    <property type="entry name" value="NAD(P)-binding Rossmann-fold domains"/>
    <property type="match status" value="1"/>
</dbReference>
<name>A0A250WPZ3_9CHLO</name>
<dbReference type="InterPro" id="IPR016040">
    <property type="entry name" value="NAD(P)-bd_dom"/>
</dbReference>
<dbReference type="PANTHER" id="PTHR12126">
    <property type="entry name" value="NADH-UBIQUINONE OXIDOREDUCTASE 39 KDA SUBUNIT-RELATED"/>
    <property type="match status" value="1"/>
</dbReference>
<dbReference type="GO" id="GO:0005739">
    <property type="term" value="C:mitochondrion"/>
    <property type="evidence" value="ECO:0007669"/>
    <property type="project" value="TreeGrafter"/>
</dbReference>
<dbReference type="EMBL" id="BEGY01000001">
    <property type="protein sequence ID" value="GAX72766.1"/>
    <property type="molecule type" value="Genomic_DNA"/>
</dbReference>
<dbReference type="Pfam" id="PF13460">
    <property type="entry name" value="NAD_binding_10"/>
    <property type="match status" value="1"/>
</dbReference>
<evidence type="ECO:0000313" key="2">
    <source>
        <dbReference type="EMBL" id="GAX72766.1"/>
    </source>
</evidence>
<gene>
    <name evidence="2" type="ORF">CEUSTIGMA_g222.t1</name>
</gene>
<dbReference type="InterPro" id="IPR036291">
    <property type="entry name" value="NAD(P)-bd_dom_sf"/>
</dbReference>
<dbReference type="STRING" id="1157962.A0A250WPZ3"/>
<organism evidence="2 3">
    <name type="scientific">Chlamydomonas eustigma</name>
    <dbReference type="NCBI Taxonomy" id="1157962"/>
    <lineage>
        <taxon>Eukaryota</taxon>
        <taxon>Viridiplantae</taxon>
        <taxon>Chlorophyta</taxon>
        <taxon>core chlorophytes</taxon>
        <taxon>Chlorophyceae</taxon>
        <taxon>CS clade</taxon>
        <taxon>Chlamydomonadales</taxon>
        <taxon>Chlamydomonadaceae</taxon>
        <taxon>Chlamydomonas</taxon>
    </lineage>
</organism>
<protein>
    <recommendedName>
        <fullName evidence="1">NAD(P)-binding domain-containing protein</fullName>
    </recommendedName>
</protein>
<dbReference type="OrthoDB" id="276721at2759"/>
<dbReference type="PANTHER" id="PTHR12126:SF16">
    <property type="entry name" value="MIOREX COMPLEX COMPONENT 2"/>
    <property type="match status" value="1"/>
</dbReference>
<dbReference type="Proteomes" id="UP000232323">
    <property type="component" value="Unassembled WGS sequence"/>
</dbReference>
<comment type="caution">
    <text evidence="2">The sequence shown here is derived from an EMBL/GenBank/DDBJ whole genome shotgun (WGS) entry which is preliminary data.</text>
</comment>
<dbReference type="Gene3D" id="3.40.50.720">
    <property type="entry name" value="NAD(P)-binding Rossmann-like Domain"/>
    <property type="match status" value="1"/>
</dbReference>
<evidence type="ECO:0000259" key="1">
    <source>
        <dbReference type="Pfam" id="PF13460"/>
    </source>
</evidence>
<dbReference type="InterPro" id="IPR051207">
    <property type="entry name" value="ComplexI_NDUFA9_subunit"/>
</dbReference>
<accession>A0A250WPZ3</accession>
<evidence type="ECO:0000313" key="3">
    <source>
        <dbReference type="Proteomes" id="UP000232323"/>
    </source>
</evidence>
<dbReference type="GO" id="GO:0044877">
    <property type="term" value="F:protein-containing complex binding"/>
    <property type="evidence" value="ECO:0007669"/>
    <property type="project" value="TreeGrafter"/>
</dbReference>
<proteinExistence type="predicted"/>
<sequence length="287" mass="30839">MTVRHYFMQISTKGNFCEVSRKLNFIRRREDSLRSSINFRTFSEVPGSASGTESLYPKIVVFGGRGFVGSHICKEALNSGLKVIGISRSGTSPITNESWTREVEWVRGNVLEPKTYQSYLKGAVAAISCVGGFGNQEDMLKINGTANVTAVETAKAEGVPRYVFISATIPNLPGLGFILSGYVNGKAQAEDAVRRNYPDTGVSLRPGVVYGDRVISSSLTIPLGYAFQPLESLLLRAPKNLVELPVVGGLFVPPINVEAVARAAVAAATDSSVPAGIMDVSTIQNYK</sequence>
<reference evidence="2 3" key="1">
    <citation type="submission" date="2017-08" db="EMBL/GenBank/DDBJ databases">
        <title>Acidophilic green algal genome provides insights into adaptation to an acidic environment.</title>
        <authorList>
            <person name="Hirooka S."/>
            <person name="Hirose Y."/>
            <person name="Kanesaki Y."/>
            <person name="Higuchi S."/>
            <person name="Fujiwara T."/>
            <person name="Onuma R."/>
            <person name="Era A."/>
            <person name="Ohbayashi R."/>
            <person name="Uzuka A."/>
            <person name="Nozaki H."/>
            <person name="Yoshikawa H."/>
            <person name="Miyagishima S.Y."/>
        </authorList>
    </citation>
    <scope>NUCLEOTIDE SEQUENCE [LARGE SCALE GENOMIC DNA]</scope>
    <source>
        <strain evidence="2 3">NIES-2499</strain>
    </source>
</reference>